<dbReference type="EMBL" id="CAXHTB010000003">
    <property type="protein sequence ID" value="CAL0303224.1"/>
    <property type="molecule type" value="Genomic_DNA"/>
</dbReference>
<name>A0AAV1W2D7_LUPLU</name>
<dbReference type="AlphaFoldDB" id="A0AAV1W2D7"/>
<sequence>MSVKDGPLKVALGMVQSREGWKSVSPSNVPYLLKEVGILTIYAHVFGGDLVLLLPSEGEVVLEVLEDADVRVRCVGVPLCAWNVALFEQIANEMGSLLGLDDMSRNRLSFEFCRMRIITTIKSRLDRELIVAIDEKEFIIGEVERGRMIVSDSLVSSEDLLENIVAWISNSLEKEWRMKEVVDDGAGLGALEERDEVNGINEGCLPKLEILNPHLLGLIEAARDHLGEKDFLAIQSLHVRSVSLNLITNDEVVGGSMCDGFADGMNKIDLFLVGEGHVY</sequence>
<comment type="caution">
    <text evidence="1">The sequence shown here is derived from an EMBL/GenBank/DDBJ whole genome shotgun (WGS) entry which is preliminary data.</text>
</comment>
<proteinExistence type="predicted"/>
<protein>
    <submittedName>
        <fullName evidence="1">Uncharacterized protein</fullName>
    </submittedName>
</protein>
<gene>
    <name evidence="1" type="ORF">LLUT_LOCUS4284</name>
</gene>
<dbReference type="Proteomes" id="UP001497480">
    <property type="component" value="Unassembled WGS sequence"/>
</dbReference>
<evidence type="ECO:0000313" key="1">
    <source>
        <dbReference type="EMBL" id="CAL0303224.1"/>
    </source>
</evidence>
<organism evidence="1 2">
    <name type="scientific">Lupinus luteus</name>
    <name type="common">European yellow lupine</name>
    <dbReference type="NCBI Taxonomy" id="3873"/>
    <lineage>
        <taxon>Eukaryota</taxon>
        <taxon>Viridiplantae</taxon>
        <taxon>Streptophyta</taxon>
        <taxon>Embryophyta</taxon>
        <taxon>Tracheophyta</taxon>
        <taxon>Spermatophyta</taxon>
        <taxon>Magnoliopsida</taxon>
        <taxon>eudicotyledons</taxon>
        <taxon>Gunneridae</taxon>
        <taxon>Pentapetalae</taxon>
        <taxon>rosids</taxon>
        <taxon>fabids</taxon>
        <taxon>Fabales</taxon>
        <taxon>Fabaceae</taxon>
        <taxon>Papilionoideae</taxon>
        <taxon>50 kb inversion clade</taxon>
        <taxon>genistoids sensu lato</taxon>
        <taxon>core genistoids</taxon>
        <taxon>Genisteae</taxon>
        <taxon>Lupinus</taxon>
    </lineage>
</organism>
<accession>A0AAV1W2D7</accession>
<keyword evidence="2" id="KW-1185">Reference proteome</keyword>
<reference evidence="1 2" key="1">
    <citation type="submission" date="2024-03" db="EMBL/GenBank/DDBJ databases">
        <authorList>
            <person name="Martinez-Hernandez J."/>
        </authorList>
    </citation>
    <scope>NUCLEOTIDE SEQUENCE [LARGE SCALE GENOMIC DNA]</scope>
</reference>
<evidence type="ECO:0000313" key="2">
    <source>
        <dbReference type="Proteomes" id="UP001497480"/>
    </source>
</evidence>